<evidence type="ECO:0000313" key="2">
    <source>
        <dbReference type="Proteomes" id="UP000318405"/>
    </source>
</evidence>
<dbReference type="Gene3D" id="1.10.620.20">
    <property type="entry name" value="Ribonucleotide Reductase, subunit A"/>
    <property type="match status" value="1"/>
</dbReference>
<dbReference type="GO" id="GO:0016491">
    <property type="term" value="F:oxidoreductase activity"/>
    <property type="evidence" value="ECO:0007669"/>
    <property type="project" value="InterPro"/>
</dbReference>
<accession>A0A556B231</accession>
<gene>
    <name evidence="1" type="ORF">FOZ76_00325</name>
</gene>
<dbReference type="EMBL" id="VLTJ01000001">
    <property type="protein sequence ID" value="TSH99214.1"/>
    <property type="molecule type" value="Genomic_DNA"/>
</dbReference>
<dbReference type="Proteomes" id="UP000318405">
    <property type="component" value="Unassembled WGS sequence"/>
</dbReference>
<dbReference type="AlphaFoldDB" id="A0A556B231"/>
<name>A0A556B231_9BURK</name>
<proteinExistence type="predicted"/>
<comment type="caution">
    <text evidence="1">The sequence shown here is derived from an EMBL/GenBank/DDBJ whole genome shotgun (WGS) entry which is preliminary data.</text>
</comment>
<dbReference type="OrthoDB" id="5500270at2"/>
<sequence length="303" mass="34077">MHSPAEQTRIPVEQRFPVALRRSIDSIRELYETGKRERWQPQTDIAWAAFRAEGYDAAALAAARLTWSWRAWVEYAGLTETPATLIRLCLEAGREADPKYFLTVRNTEEAWHIECFHQYAQVLGGYVNRPPEVADEAVFAQLRDRQVLDAREHLDAFFATHSTVEDSLELALFEAHLRNAEEPVAAAILGRAVQDKQRHARFGWLYLEERAGHWTQDERARIAATVHGYLQQIELGGYHCPWLAHPQGEAARAAQITAAVGLGAASRDEEAAVIVDTIADTRVRLAELDITLPRLNHAALGSL</sequence>
<keyword evidence="2" id="KW-1185">Reference proteome</keyword>
<protein>
    <recommendedName>
        <fullName evidence="3">Ferritin-like domain-containing protein</fullName>
    </recommendedName>
</protein>
<dbReference type="InterPro" id="IPR009078">
    <property type="entry name" value="Ferritin-like_SF"/>
</dbReference>
<dbReference type="RefSeq" id="WP_143946123.1">
    <property type="nucleotide sequence ID" value="NZ_BAABMB010000001.1"/>
</dbReference>
<evidence type="ECO:0000313" key="1">
    <source>
        <dbReference type="EMBL" id="TSH99214.1"/>
    </source>
</evidence>
<evidence type="ECO:0008006" key="3">
    <source>
        <dbReference type="Google" id="ProtNLM"/>
    </source>
</evidence>
<reference evidence="1 2" key="1">
    <citation type="submission" date="2019-07" db="EMBL/GenBank/DDBJ databases">
        <title>Qingshengfaniella alkalisoli gen. nov., sp. nov., isolated from saline soil.</title>
        <authorList>
            <person name="Xu L."/>
            <person name="Huang X.-X."/>
            <person name="Sun J.-Q."/>
        </authorList>
    </citation>
    <scope>NUCLEOTIDE SEQUENCE [LARGE SCALE GENOMIC DNA]</scope>
    <source>
        <strain evidence="1 2">DSM 27279</strain>
    </source>
</reference>
<dbReference type="InterPro" id="IPR012348">
    <property type="entry name" value="RNR-like"/>
</dbReference>
<organism evidence="1 2">
    <name type="scientific">Verticiella sediminum</name>
    <dbReference type="NCBI Taxonomy" id="1247510"/>
    <lineage>
        <taxon>Bacteria</taxon>
        <taxon>Pseudomonadati</taxon>
        <taxon>Pseudomonadota</taxon>
        <taxon>Betaproteobacteria</taxon>
        <taxon>Burkholderiales</taxon>
        <taxon>Alcaligenaceae</taxon>
        <taxon>Verticiella</taxon>
    </lineage>
</organism>
<dbReference type="SUPFAM" id="SSF47240">
    <property type="entry name" value="Ferritin-like"/>
    <property type="match status" value="1"/>
</dbReference>